<name>A0A151LTW5_PLARE</name>
<keyword evidence="1" id="KW-0677">Repeat</keyword>
<reference evidence="4 5" key="1">
    <citation type="journal article" date="2016" name="Nat. Commun.">
        <title>Genomes of cryptic chimpanzee Plasmodium species reveal key evolutionary events leading to human malaria.</title>
        <authorList>
            <person name="Sundararaman S.A."/>
            <person name="Plenderleith L.J."/>
            <person name="Liu W."/>
            <person name="Loy D.E."/>
            <person name="Learn G.H."/>
            <person name="Li Y."/>
            <person name="Shaw K.S."/>
            <person name="Ayouba A."/>
            <person name="Peeters M."/>
            <person name="Speede S."/>
            <person name="Shaw G.M."/>
            <person name="Bushman F.D."/>
            <person name="Brisson D."/>
            <person name="Rayner J.C."/>
            <person name="Sharp P.M."/>
            <person name="Hahn B.H."/>
        </authorList>
    </citation>
    <scope>NUCLEOTIDE SEQUENCE [LARGE SCALE GENOMIC DNA]</scope>
    <source>
        <strain evidence="4 5">SY57</strain>
    </source>
</reference>
<dbReference type="VEuPathDB" id="PlasmoDB:PRG01_0315600"/>
<dbReference type="GO" id="GO:0060090">
    <property type="term" value="F:molecular adaptor activity"/>
    <property type="evidence" value="ECO:0007669"/>
    <property type="project" value="TreeGrafter"/>
</dbReference>
<dbReference type="Gene3D" id="1.25.40.10">
    <property type="entry name" value="Tetratricopeptide repeat domain"/>
    <property type="match status" value="1"/>
</dbReference>
<dbReference type="Proteomes" id="UP000076359">
    <property type="component" value="Unassembled WGS sequence"/>
</dbReference>
<feature type="coiled-coil region" evidence="3">
    <location>
        <begin position="41"/>
        <end position="71"/>
    </location>
</feature>
<dbReference type="PANTHER" id="PTHR45831">
    <property type="entry name" value="LD24721P"/>
    <property type="match status" value="1"/>
</dbReference>
<evidence type="ECO:0000313" key="5">
    <source>
        <dbReference type="Proteomes" id="UP000076359"/>
    </source>
</evidence>
<proteinExistence type="predicted"/>
<accession>A0A151LTW5</accession>
<evidence type="ECO:0000256" key="1">
    <source>
        <dbReference type="ARBA" id="ARBA00022737"/>
    </source>
</evidence>
<dbReference type="SUPFAM" id="SSF48452">
    <property type="entry name" value="TPR-like"/>
    <property type="match status" value="1"/>
</dbReference>
<feature type="coiled-coil region" evidence="3">
    <location>
        <begin position="1078"/>
        <end position="1105"/>
    </location>
</feature>
<dbReference type="GO" id="GO:0072380">
    <property type="term" value="C:TRC complex"/>
    <property type="evidence" value="ECO:0007669"/>
    <property type="project" value="TreeGrafter"/>
</dbReference>
<keyword evidence="3" id="KW-0175">Coiled coil</keyword>
<dbReference type="PANTHER" id="PTHR45831:SF2">
    <property type="entry name" value="LD24721P"/>
    <property type="match status" value="1"/>
</dbReference>
<dbReference type="InterPro" id="IPR047150">
    <property type="entry name" value="SGT"/>
</dbReference>
<gene>
    <name evidence="4" type="ORF">PRSY57_0311500</name>
</gene>
<protein>
    <submittedName>
        <fullName evidence="4">TPR domain containing protein</fullName>
    </submittedName>
</protein>
<dbReference type="Pfam" id="PF13414">
    <property type="entry name" value="TPR_11"/>
    <property type="match status" value="1"/>
</dbReference>
<dbReference type="KEGG" id="prei:PRSY57_0311500"/>
<dbReference type="SMART" id="SM00028">
    <property type="entry name" value="TPR"/>
    <property type="match status" value="3"/>
</dbReference>
<organism evidence="4 5">
    <name type="scientific">Plasmodium reichenowi</name>
    <dbReference type="NCBI Taxonomy" id="5854"/>
    <lineage>
        <taxon>Eukaryota</taxon>
        <taxon>Sar</taxon>
        <taxon>Alveolata</taxon>
        <taxon>Apicomplexa</taxon>
        <taxon>Aconoidasida</taxon>
        <taxon>Haemosporida</taxon>
        <taxon>Plasmodiidae</taxon>
        <taxon>Plasmodium</taxon>
        <taxon>Plasmodium (Laverania)</taxon>
    </lineage>
</organism>
<dbReference type="AlphaFoldDB" id="A0A151LTW5"/>
<dbReference type="InterPro" id="IPR011990">
    <property type="entry name" value="TPR-like_helical_dom_sf"/>
</dbReference>
<dbReference type="GeneID" id="24529295"/>
<dbReference type="InterPro" id="IPR019734">
    <property type="entry name" value="TPR_rpt"/>
</dbReference>
<comment type="caution">
    <text evidence="4">The sequence shown here is derived from an EMBL/GenBank/DDBJ whole genome shotgun (WGS) entry which is preliminary data.</text>
</comment>
<evidence type="ECO:0000256" key="2">
    <source>
        <dbReference type="ARBA" id="ARBA00022803"/>
    </source>
</evidence>
<dbReference type="RefSeq" id="XP_012761195.2">
    <property type="nucleotide sequence ID" value="XM_012905741.2"/>
</dbReference>
<evidence type="ECO:0000256" key="3">
    <source>
        <dbReference type="SAM" id="Coils"/>
    </source>
</evidence>
<dbReference type="GO" id="GO:0016020">
    <property type="term" value="C:membrane"/>
    <property type="evidence" value="ECO:0007669"/>
    <property type="project" value="TreeGrafter"/>
</dbReference>
<dbReference type="EMBL" id="LVLA01000004">
    <property type="protein sequence ID" value="KYO02611.1"/>
    <property type="molecule type" value="Genomic_DNA"/>
</dbReference>
<sequence length="1280" mass="153132">MINAEGNKYELPKDEEIEDFLLKVEEVSNKINRLIKGTISVEELEKEEKKLRLEKRIKEIKEEEKKEYEKKRFLMGIEGKGNEENYLFFCSFCFILYNYDLTNCVRCNKKVISKEQRKKEINDKVQKYKILKNKRNIRRNRWNTYLKEQEKKNKRTYKNCTNYEKWNHYEPSTDTFDEHEQMLCLPKHNEQFKQFEKKLNQDIQKKKDRQQIAYSIKIKGNEYFKQNKYIHAIECYNNALDLCKDYLDLYVNIALCQIKIYQYENAILNCNQVIQYYNTFQTDLKFNISIIFKAYARKALALFKLFQFKDSLTNFTQALEFNKNDQQVNEYIQKCKHILNDQLNSHYGQNQISYLSCGNPSHAKLKNAQSEREAKQTKKIIGVENEKNIGVENKKNVGVENEKNIGVENEKNIGVENEKNMGVENEKNIGVDNEKNIGVENKKNNIECIECIECIEFVESVENIRNVEYNNNDAEIHMAFNSNNQENAFLLHNLKNSDLNKNIMLELSKKDINKEPNVFIIHLKGIRKNIKKDEMTKLIFCSHVYDLEKEDYNNPKQSTKKRKYITMLSFFVDKLNDILFYIKRKSQNNDCLFYTQNINNKIFKIKKNVKKCTHLIIDILIFILENHFYYADFCLNAIKPIFTFYFLRNVKVSKCLHLLYSIISNNNEGKKMICQMLEEKHIILKELFNKINNFILHERNTYTNEKIRIMENLKSHILTCTYVKKYLNVQEINELASQKSEFMKENEYKNMEHMEEYIKSNEKEKKGYNTKINKEMKKINSDINYDNILLYGDEKKKEIFMSVLKDIMSIDMLKKEDENNRSLINEESKASLFCNINDMEKRVETYMKNNMKSIMKNIMKNTIKNTIKNQDEEQNECLTLFSFLSYLIVFPNILNIIEKCCMQNMINIIIYINEKMYDYKNMKCNYILFLLNFVSHIRVRSFILTCSLSNMFFYIEKNENDYLLKNVLSVLFNLTITWLNEMDSKNFIVLSYYGEIKESTFRKLINGIESSDKRVCELSMILLSRFYLYMYCFNDKIKVQKNIKDNQNKPDDMLEQVPLIFNKDGIDIKHFYDEKVQQKKNESLMNKLKEKIKKENEKLYELDNISFLYLKRNIMNCLSTVNIQNDLLIINACIKLVYNLSIYTNFIFKNIIYHQTNTDEYYFKQLISHISSILLNITLDEKEKNVNKSIYVLINNIIMFFIQSLKFICIHNIHKEQSIYIIRTIQSIIPYAIKISNSNEKKLNKNISMFLSYCFLNKDLKKTILELYDNDIRKVEHLMK</sequence>
<dbReference type="VEuPathDB" id="PlasmoDB:PRCDC_0311500"/>
<evidence type="ECO:0000313" key="4">
    <source>
        <dbReference type="EMBL" id="KYO02611.1"/>
    </source>
</evidence>
<dbReference type="GO" id="GO:0006620">
    <property type="term" value="P:post-translational protein targeting to endoplasmic reticulum membrane"/>
    <property type="evidence" value="ECO:0007669"/>
    <property type="project" value="TreeGrafter"/>
</dbReference>
<keyword evidence="2" id="KW-0802">TPR repeat</keyword>